<dbReference type="AlphaFoldDB" id="A0A948W282"/>
<proteinExistence type="predicted"/>
<dbReference type="PROSITE" id="PS51257">
    <property type="entry name" value="PROKAR_LIPOPROTEIN"/>
    <property type="match status" value="1"/>
</dbReference>
<comment type="caution">
    <text evidence="1">The sequence shown here is derived from an EMBL/GenBank/DDBJ whole genome shotgun (WGS) entry which is preliminary data.</text>
</comment>
<gene>
    <name evidence="1" type="ORF">KJ970_01955</name>
</gene>
<sequence>MLAIEKGPIHVVRFNVSPGFLRALFVILILASMGCQQASTVGGPSQVFIDPSFTERKIESLVFVGTYSGVMDDQAKNIVNAYLVPLLTSEQHRFFIVNDQQARTTAQKAGREDLFTKVQDVWMDHRKVDPNQAKELCEILHVDGLLYASISAWEREKADWKSEQSSFSRVGMSLSIVDPKDGRRVWEVHEDLRKEPGGQAVFSEGFGTEAAESVAPHTGAVTADPPRQEFVAEEVVRILIASLGSLSR</sequence>
<organism evidence="1 2">
    <name type="scientific">Eiseniibacteriota bacterium</name>
    <dbReference type="NCBI Taxonomy" id="2212470"/>
    <lineage>
        <taxon>Bacteria</taxon>
        <taxon>Candidatus Eiseniibacteriota</taxon>
    </lineage>
</organism>
<name>A0A948W282_UNCEI</name>
<accession>A0A948W282</accession>
<evidence type="ECO:0008006" key="3">
    <source>
        <dbReference type="Google" id="ProtNLM"/>
    </source>
</evidence>
<reference evidence="1" key="1">
    <citation type="submission" date="2021-05" db="EMBL/GenBank/DDBJ databases">
        <title>Energy efficiency and biological interactions define the core microbiome of deep oligotrophic groundwater.</title>
        <authorList>
            <person name="Mehrshad M."/>
            <person name="Lopez-Fernandez M."/>
            <person name="Bell E."/>
            <person name="Bernier-Latmani R."/>
            <person name="Bertilsson S."/>
            <person name="Dopson M."/>
        </authorList>
    </citation>
    <scope>NUCLEOTIDE SEQUENCE</scope>
    <source>
        <strain evidence="1">Modern_marine.mb.64</strain>
    </source>
</reference>
<evidence type="ECO:0000313" key="1">
    <source>
        <dbReference type="EMBL" id="MBU2689662.1"/>
    </source>
</evidence>
<protein>
    <recommendedName>
        <fullName evidence="3">Lipoprotein</fullName>
    </recommendedName>
</protein>
<dbReference type="Proteomes" id="UP000777784">
    <property type="component" value="Unassembled WGS sequence"/>
</dbReference>
<dbReference type="Gene3D" id="3.40.50.10610">
    <property type="entry name" value="ABC-type transport auxiliary lipoprotein component"/>
    <property type="match status" value="1"/>
</dbReference>
<evidence type="ECO:0000313" key="2">
    <source>
        <dbReference type="Proteomes" id="UP000777784"/>
    </source>
</evidence>
<dbReference type="EMBL" id="JAHJDP010000012">
    <property type="protein sequence ID" value="MBU2689662.1"/>
    <property type="molecule type" value="Genomic_DNA"/>
</dbReference>